<organism evidence="1 2">
    <name type="scientific">Penicillium salamii</name>
    <dbReference type="NCBI Taxonomy" id="1612424"/>
    <lineage>
        <taxon>Eukaryota</taxon>
        <taxon>Fungi</taxon>
        <taxon>Dikarya</taxon>
        <taxon>Ascomycota</taxon>
        <taxon>Pezizomycotina</taxon>
        <taxon>Eurotiomycetes</taxon>
        <taxon>Eurotiomycetidae</taxon>
        <taxon>Eurotiales</taxon>
        <taxon>Aspergillaceae</taxon>
        <taxon>Penicillium</taxon>
    </lineage>
</organism>
<reference evidence="1" key="1">
    <citation type="submission" date="2021-07" db="EMBL/GenBank/DDBJ databases">
        <authorList>
            <person name="Branca A.L. A."/>
        </authorList>
    </citation>
    <scope>NUCLEOTIDE SEQUENCE</scope>
</reference>
<gene>
    <name evidence="1" type="ORF">PSALAMII_LOCUS6070</name>
</gene>
<dbReference type="AlphaFoldDB" id="A0A9W4J712"/>
<proteinExistence type="predicted"/>
<dbReference type="Proteomes" id="UP001152646">
    <property type="component" value="Unassembled WGS sequence"/>
</dbReference>
<comment type="caution">
    <text evidence="1">The sequence shown here is derived from an EMBL/GenBank/DDBJ whole genome shotgun (WGS) entry which is preliminary data.</text>
</comment>
<evidence type="ECO:0000313" key="2">
    <source>
        <dbReference type="Proteomes" id="UP001152646"/>
    </source>
</evidence>
<sequence length="346" mass="38323">MPCHRLSFVQQFLQKVSLLLLLYGICSQFRLKMKVLRALLSLSLFYTAYAAPTGKGTYASNQSPHSAGVAQAELEKRITSGQCTAVAKAIWARTTLEVANVFVSKASDYVKKVCARHESKQCAVWVDDVKEGFQLIFDVGYVYKYGSVAVDASNAYMSSRSLPSNDYSSSIEDMLKLSGYSYDSVEIITFPSDGITTRDNEPALISRHILKNVKHMKNKKPHDYTIHQFTDGTTHFHIPFENSGNTTSSQTKRHNGSGVKISFKHEKLSLVASSDSRSASAALASRWQEYAEAGHSDVFGFVEQQNKALFYYRTTVEADGFGDNYESVDACGDMSHLVSTYLGPGK</sequence>
<accession>A0A9W4J712</accession>
<dbReference type="EMBL" id="CAJVPA010000187">
    <property type="protein sequence ID" value="CAG8381555.1"/>
    <property type="molecule type" value="Genomic_DNA"/>
</dbReference>
<dbReference type="OrthoDB" id="4726568at2759"/>
<protein>
    <submittedName>
        <fullName evidence="1">Uncharacterized protein</fullName>
    </submittedName>
</protein>
<evidence type="ECO:0000313" key="1">
    <source>
        <dbReference type="EMBL" id="CAG8381555.1"/>
    </source>
</evidence>
<name>A0A9W4J712_9EURO</name>